<keyword evidence="2" id="KW-1185">Reference proteome</keyword>
<dbReference type="EMBL" id="RWGY01000004">
    <property type="protein sequence ID" value="TVU47142.1"/>
    <property type="molecule type" value="Genomic_DNA"/>
</dbReference>
<feature type="non-terminal residue" evidence="1">
    <location>
        <position position="1"/>
    </location>
</feature>
<proteinExistence type="predicted"/>
<gene>
    <name evidence="1" type="ORF">EJB05_06727</name>
</gene>
<accession>A0A5J9WEI5</accession>
<dbReference type="Gramene" id="TVU47142">
    <property type="protein sequence ID" value="TVU47142"/>
    <property type="gene ID" value="EJB05_06727"/>
</dbReference>
<protein>
    <submittedName>
        <fullName evidence="1">Uncharacterized protein</fullName>
    </submittedName>
</protein>
<dbReference type="Proteomes" id="UP000324897">
    <property type="component" value="Chromosome 5"/>
</dbReference>
<evidence type="ECO:0000313" key="1">
    <source>
        <dbReference type="EMBL" id="TVU47142.1"/>
    </source>
</evidence>
<sequence length="112" mass="12581">MYRRTSASTSGRSSPRAAPRFPFLANLFSNPGAPAAESELGIDTSCLFEVISNTNYNEKSFVHSATTWETMQAASHQGHRLQLSDVREEQIISLCKELTPRYKFDYCQSVRS</sequence>
<dbReference type="AlphaFoldDB" id="A0A5J9WEI5"/>
<reference evidence="1 2" key="1">
    <citation type="journal article" date="2019" name="Sci. Rep.">
        <title>A high-quality genome of Eragrostis curvula grass provides insights into Poaceae evolution and supports new strategies to enhance forage quality.</title>
        <authorList>
            <person name="Carballo J."/>
            <person name="Santos B.A.C.M."/>
            <person name="Zappacosta D."/>
            <person name="Garbus I."/>
            <person name="Selva J.P."/>
            <person name="Gallo C.A."/>
            <person name="Diaz A."/>
            <person name="Albertini E."/>
            <person name="Caccamo M."/>
            <person name="Echenique V."/>
        </authorList>
    </citation>
    <scope>NUCLEOTIDE SEQUENCE [LARGE SCALE GENOMIC DNA]</scope>
    <source>
        <strain evidence="2">cv. Victoria</strain>
        <tissue evidence="1">Leaf</tissue>
    </source>
</reference>
<comment type="caution">
    <text evidence="1">The sequence shown here is derived from an EMBL/GenBank/DDBJ whole genome shotgun (WGS) entry which is preliminary data.</text>
</comment>
<evidence type="ECO:0000313" key="2">
    <source>
        <dbReference type="Proteomes" id="UP000324897"/>
    </source>
</evidence>
<organism evidence="1 2">
    <name type="scientific">Eragrostis curvula</name>
    <name type="common">weeping love grass</name>
    <dbReference type="NCBI Taxonomy" id="38414"/>
    <lineage>
        <taxon>Eukaryota</taxon>
        <taxon>Viridiplantae</taxon>
        <taxon>Streptophyta</taxon>
        <taxon>Embryophyta</taxon>
        <taxon>Tracheophyta</taxon>
        <taxon>Spermatophyta</taxon>
        <taxon>Magnoliopsida</taxon>
        <taxon>Liliopsida</taxon>
        <taxon>Poales</taxon>
        <taxon>Poaceae</taxon>
        <taxon>PACMAD clade</taxon>
        <taxon>Chloridoideae</taxon>
        <taxon>Eragrostideae</taxon>
        <taxon>Eragrostidinae</taxon>
        <taxon>Eragrostis</taxon>
    </lineage>
</organism>
<name>A0A5J9WEI5_9POAL</name>